<dbReference type="InterPro" id="IPR011051">
    <property type="entry name" value="RmlC_Cupin_sf"/>
</dbReference>
<sequence>MKEQQQHRLYAKTNCTILRLSAQEPVFKYEFEAGVSEFWNQFSPEFTCAGVEAVRNVINPKGLMLPHYNAAPQLMYIVQGNFFPSQQESAIYTAFWNNVVAGRGVHGVVIPGCAETYESEMESGSGGFMDRHQKVREFKEGDVIALPGGLTIWIYNHGEVPVVTVSLFDVSNEANQLDRTFRIFFLAGNYPILGKERPRQQVQKEGGFGNIFTSFDDELLADSFNVDKETASELKGKGDHRGRIVLAESFKIAIPREEEEKRGANGLEETLCTMKIRENLAKPSEADIFNPRGGRISTLNSQKLHILNSLQLSAERGVMYGVMFNPV</sequence>
<evidence type="ECO:0000313" key="7">
    <source>
        <dbReference type="EMBL" id="KAL2463590.1"/>
    </source>
</evidence>
<evidence type="ECO:0000256" key="5">
    <source>
        <dbReference type="RuleBase" id="RU003681"/>
    </source>
</evidence>
<keyword evidence="3 5" id="KW-0708">Seed storage protein</keyword>
<evidence type="ECO:0000256" key="3">
    <source>
        <dbReference type="ARBA" id="ARBA00023129"/>
    </source>
</evidence>
<dbReference type="Gene3D" id="2.60.120.10">
    <property type="entry name" value="Jelly Rolls"/>
    <property type="match status" value="2"/>
</dbReference>
<dbReference type="Pfam" id="PF00190">
    <property type="entry name" value="Cupin_1"/>
    <property type="match status" value="3"/>
</dbReference>
<dbReference type="AlphaFoldDB" id="A0ABD1PI59"/>
<comment type="caution">
    <text evidence="7">The sequence shown here is derived from an EMBL/GenBank/DDBJ whole genome shotgun (WGS) entry which is preliminary data.</text>
</comment>
<comment type="function">
    <text evidence="5">Seed storage protein.</text>
</comment>
<keyword evidence="4 5" id="KW-1015">Disulfide bond</keyword>
<accession>A0ABD1PI59</accession>
<dbReference type="GO" id="GO:0045735">
    <property type="term" value="F:nutrient reservoir activity"/>
    <property type="evidence" value="ECO:0007669"/>
    <property type="project" value="UniProtKB-KW"/>
</dbReference>
<evidence type="ECO:0000256" key="4">
    <source>
        <dbReference type="ARBA" id="ARBA00023157"/>
    </source>
</evidence>
<keyword evidence="8" id="KW-1185">Reference proteome</keyword>
<evidence type="ECO:0000256" key="2">
    <source>
        <dbReference type="ARBA" id="ARBA00022761"/>
    </source>
</evidence>
<dbReference type="CDD" id="cd02242">
    <property type="entry name" value="cupin_11S_legumin_N"/>
    <property type="match status" value="1"/>
</dbReference>
<dbReference type="InterPro" id="IPR022379">
    <property type="entry name" value="11S_seedstore_CS"/>
</dbReference>
<dbReference type="InterPro" id="IPR006045">
    <property type="entry name" value="Cupin_1"/>
</dbReference>
<comment type="similarity">
    <text evidence="1 5">Belongs to the 11S seed storage protein (globulins) family.</text>
</comment>
<evidence type="ECO:0000259" key="6">
    <source>
        <dbReference type="SMART" id="SM00835"/>
    </source>
</evidence>
<dbReference type="SMART" id="SM00835">
    <property type="entry name" value="Cupin_1"/>
    <property type="match status" value="1"/>
</dbReference>
<dbReference type="InterPro" id="IPR050253">
    <property type="entry name" value="Seed_Storage-Functional"/>
</dbReference>
<proteinExistence type="inferred from homology"/>
<feature type="domain" description="Cupin type-1" evidence="6">
    <location>
        <begin position="18"/>
        <end position="232"/>
    </location>
</feature>
<dbReference type="InterPro" id="IPR014710">
    <property type="entry name" value="RmlC-like_jellyroll"/>
</dbReference>
<dbReference type="PROSITE" id="PS00305">
    <property type="entry name" value="11S_SEED_STORAGE"/>
    <property type="match status" value="1"/>
</dbReference>
<dbReference type="PANTHER" id="PTHR31189">
    <property type="entry name" value="OS03G0336100 PROTEIN-RELATED"/>
    <property type="match status" value="1"/>
</dbReference>
<organism evidence="7 8">
    <name type="scientific">Forsythia ovata</name>
    <dbReference type="NCBI Taxonomy" id="205694"/>
    <lineage>
        <taxon>Eukaryota</taxon>
        <taxon>Viridiplantae</taxon>
        <taxon>Streptophyta</taxon>
        <taxon>Embryophyta</taxon>
        <taxon>Tracheophyta</taxon>
        <taxon>Spermatophyta</taxon>
        <taxon>Magnoliopsida</taxon>
        <taxon>eudicotyledons</taxon>
        <taxon>Gunneridae</taxon>
        <taxon>Pentapetalae</taxon>
        <taxon>asterids</taxon>
        <taxon>lamiids</taxon>
        <taxon>Lamiales</taxon>
        <taxon>Oleaceae</taxon>
        <taxon>Forsythieae</taxon>
        <taxon>Forsythia</taxon>
    </lineage>
</organism>
<comment type="subunit">
    <text evidence="5">Hexamer; each subunit is composed of an acidic and a basic chain derived from a single precursor and linked by a disulfide bond.</text>
</comment>
<dbReference type="PRINTS" id="PR00439">
    <property type="entry name" value="11SGLOBULIN"/>
</dbReference>
<dbReference type="Proteomes" id="UP001604277">
    <property type="component" value="Unassembled WGS sequence"/>
</dbReference>
<dbReference type="PANTHER" id="PTHR31189:SF76">
    <property type="entry name" value="11S GLOBULIN SUBUNIT BETA-LIKE"/>
    <property type="match status" value="1"/>
</dbReference>
<reference evidence="8" key="1">
    <citation type="submission" date="2024-07" db="EMBL/GenBank/DDBJ databases">
        <title>Two chromosome-level genome assemblies of Korean endemic species Abeliophyllum distichum and Forsythia ovata (Oleaceae).</title>
        <authorList>
            <person name="Jang H."/>
        </authorList>
    </citation>
    <scope>NUCLEOTIDE SEQUENCE [LARGE SCALE GENOMIC DNA]</scope>
</reference>
<name>A0ABD1PI59_9LAMI</name>
<gene>
    <name evidence="7" type="ORF">Fot_53246</name>
</gene>
<evidence type="ECO:0000313" key="8">
    <source>
        <dbReference type="Proteomes" id="UP001604277"/>
    </source>
</evidence>
<dbReference type="EMBL" id="JBFOLJ010000019">
    <property type="protein sequence ID" value="KAL2463590.1"/>
    <property type="molecule type" value="Genomic_DNA"/>
</dbReference>
<dbReference type="InterPro" id="IPR006044">
    <property type="entry name" value="11S_seedstore_pln"/>
</dbReference>
<protein>
    <submittedName>
        <fullName evidence="7">12S seed storage protein CRD</fullName>
    </submittedName>
</protein>
<dbReference type="SUPFAM" id="SSF51182">
    <property type="entry name" value="RmlC-like cupins"/>
    <property type="match status" value="3"/>
</dbReference>
<evidence type="ECO:0000256" key="1">
    <source>
        <dbReference type="ARBA" id="ARBA00007178"/>
    </source>
</evidence>
<keyword evidence="2 5" id="KW-0758">Storage protein</keyword>